<dbReference type="Proteomes" id="UP000033818">
    <property type="component" value="Unassembled WGS sequence"/>
</dbReference>
<comment type="caution">
    <text evidence="2">The sequence shown here is derived from an EMBL/GenBank/DDBJ whole genome shotgun (WGS) entry which is preliminary data.</text>
</comment>
<dbReference type="Gene3D" id="3.10.620.30">
    <property type="match status" value="1"/>
</dbReference>
<dbReference type="SMART" id="SM00460">
    <property type="entry name" value="TGc"/>
    <property type="match status" value="1"/>
</dbReference>
<organism evidence="2 3">
    <name type="scientific">Candidatus Azambacteria bacterium GW2011_GWB2_46_37</name>
    <dbReference type="NCBI Taxonomy" id="1618618"/>
    <lineage>
        <taxon>Bacteria</taxon>
        <taxon>Candidatus Azamiibacteriota</taxon>
    </lineage>
</organism>
<name>A0A0G1PYA4_9BACT</name>
<evidence type="ECO:0000313" key="2">
    <source>
        <dbReference type="EMBL" id="KKU37734.1"/>
    </source>
</evidence>
<evidence type="ECO:0000259" key="1">
    <source>
        <dbReference type="SMART" id="SM00460"/>
    </source>
</evidence>
<feature type="domain" description="Transglutaminase-like" evidence="1">
    <location>
        <begin position="66"/>
        <end position="133"/>
    </location>
</feature>
<accession>A0A0G1PYA4</accession>
<evidence type="ECO:0000313" key="3">
    <source>
        <dbReference type="Proteomes" id="UP000033818"/>
    </source>
</evidence>
<proteinExistence type="predicted"/>
<dbReference type="InterPro" id="IPR002931">
    <property type="entry name" value="Transglutaminase-like"/>
</dbReference>
<dbReference type="EMBL" id="LCMO01000044">
    <property type="protein sequence ID" value="KKU37734.1"/>
    <property type="molecule type" value="Genomic_DNA"/>
</dbReference>
<reference evidence="2 3" key="1">
    <citation type="journal article" date="2015" name="Nature">
        <title>rRNA introns, odd ribosomes, and small enigmatic genomes across a large radiation of phyla.</title>
        <authorList>
            <person name="Brown C.T."/>
            <person name="Hug L.A."/>
            <person name="Thomas B.C."/>
            <person name="Sharon I."/>
            <person name="Castelle C.J."/>
            <person name="Singh A."/>
            <person name="Wilkins M.J."/>
            <person name="Williams K.H."/>
            <person name="Banfield J.F."/>
        </authorList>
    </citation>
    <scope>NUCLEOTIDE SEQUENCE [LARGE SCALE GENOMIC DNA]</scope>
</reference>
<dbReference type="AlphaFoldDB" id="A0A0G1PYA4"/>
<dbReference type="SUPFAM" id="SSF54001">
    <property type="entry name" value="Cysteine proteinases"/>
    <property type="match status" value="1"/>
</dbReference>
<protein>
    <recommendedName>
        <fullName evidence="1">Transglutaminase-like domain-containing protein</fullName>
    </recommendedName>
</protein>
<dbReference type="InterPro" id="IPR038765">
    <property type="entry name" value="Papain-like_cys_pep_sf"/>
</dbReference>
<dbReference type="Pfam" id="PF01841">
    <property type="entry name" value="Transglut_core"/>
    <property type="match status" value="1"/>
</dbReference>
<gene>
    <name evidence="2" type="ORF">UX53_C0044G0012</name>
</gene>
<sequence length="177" mass="20861">MEIDIFLKEGEQTKIAENISKISSEFTEAGFDLIIQITKWIHKNLKSNQDKQLKTEVFRKRTAEQIIKDGFTTGCTDVALVFISLARAKKIPTKYVEAIRRKWIENGGEEFIEGHVFAEVYINNRWHIIDPTEACLKFWYDRWLIFAEGLDSWDIGIHDFSELKQKFLDFRNQLLTR</sequence>